<dbReference type="GO" id="GO:0003700">
    <property type="term" value="F:DNA-binding transcription factor activity"/>
    <property type="evidence" value="ECO:0007669"/>
    <property type="project" value="TreeGrafter"/>
</dbReference>
<dbReference type="GO" id="GO:0003677">
    <property type="term" value="F:DNA binding"/>
    <property type="evidence" value="ECO:0007669"/>
    <property type="project" value="UniProtKB-KW"/>
</dbReference>
<feature type="domain" description="HTH cro/C1-type" evidence="2">
    <location>
        <begin position="78"/>
        <end position="132"/>
    </location>
</feature>
<protein>
    <submittedName>
        <fullName evidence="3">Helix-turn-helix domain-containing protein</fullName>
    </submittedName>
</protein>
<comment type="caution">
    <text evidence="3">The sequence shown here is derived from an EMBL/GenBank/DDBJ whole genome shotgun (WGS) entry which is preliminary data.</text>
</comment>
<dbReference type="PROSITE" id="PS50943">
    <property type="entry name" value="HTH_CROC1"/>
    <property type="match status" value="3"/>
</dbReference>
<keyword evidence="1" id="KW-0238">DNA-binding</keyword>
<dbReference type="InterPro" id="IPR001387">
    <property type="entry name" value="Cro/C1-type_HTH"/>
</dbReference>
<dbReference type="CDD" id="cd00093">
    <property type="entry name" value="HTH_XRE"/>
    <property type="match status" value="3"/>
</dbReference>
<dbReference type="InterPro" id="IPR010982">
    <property type="entry name" value="Lambda_DNA-bd_dom_sf"/>
</dbReference>
<keyword evidence="4" id="KW-1185">Reference proteome</keyword>
<sequence length="258" mass="28401">MIVKGEKIRSLREERGYTLQDLARRANLSLSYLSEIERGSKRPSLKTIDKLAAALNVPKTLLIEGDVTDSGLSLGDKIRLLRAEKNLSLQDLAARAGISLSYLSEIERGTVYPALSTLKRIAEGLDVSPTSIMGQEGSLGHKLKALREEYGLTQAQLANLAGVTAGLIGQIEQGKVQPSLKTLEKLSEVMGVSPCYFIMEPGAVDQMLSLMNPELRELLMHPNVQAVLSLVCNLTQKELQFVLNFIQLFKRSDLNERP</sequence>
<reference evidence="3 4" key="1">
    <citation type="submission" date="2019-10" db="EMBL/GenBank/DDBJ databases">
        <title>Comparative genomics of sulfur disproportionating microorganisms.</title>
        <authorList>
            <person name="Ward L.M."/>
            <person name="Bertran E."/>
            <person name="Johnston D."/>
        </authorList>
    </citation>
    <scope>NUCLEOTIDE SEQUENCE [LARGE SCALE GENOMIC DNA]</scope>
    <source>
        <strain evidence="3 4">DSM 14055</strain>
    </source>
</reference>
<dbReference type="PANTHER" id="PTHR46797:SF1">
    <property type="entry name" value="METHYLPHOSPHONATE SYNTHASE"/>
    <property type="match status" value="1"/>
</dbReference>
<dbReference type="InterPro" id="IPR050807">
    <property type="entry name" value="TransReg_Diox_bact_type"/>
</dbReference>
<feature type="domain" description="HTH cro/C1-type" evidence="2">
    <location>
        <begin position="8"/>
        <end position="62"/>
    </location>
</feature>
<dbReference type="Pfam" id="PF01381">
    <property type="entry name" value="HTH_3"/>
    <property type="match status" value="3"/>
</dbReference>
<accession>A0A6N7IRN4</accession>
<evidence type="ECO:0000313" key="4">
    <source>
        <dbReference type="Proteomes" id="UP000441717"/>
    </source>
</evidence>
<evidence type="ECO:0000313" key="3">
    <source>
        <dbReference type="EMBL" id="MQL52147.1"/>
    </source>
</evidence>
<name>A0A6N7IRN4_9FIRM</name>
<organism evidence="3 4">
    <name type="scientific">Desulfofundulus thermobenzoicus</name>
    <dbReference type="NCBI Taxonomy" id="29376"/>
    <lineage>
        <taxon>Bacteria</taxon>
        <taxon>Bacillati</taxon>
        <taxon>Bacillota</taxon>
        <taxon>Clostridia</taxon>
        <taxon>Eubacteriales</taxon>
        <taxon>Peptococcaceae</taxon>
        <taxon>Desulfofundulus</taxon>
    </lineage>
</organism>
<dbReference type="GO" id="GO:0005829">
    <property type="term" value="C:cytosol"/>
    <property type="evidence" value="ECO:0007669"/>
    <property type="project" value="TreeGrafter"/>
</dbReference>
<evidence type="ECO:0000259" key="2">
    <source>
        <dbReference type="PROSITE" id="PS50943"/>
    </source>
</evidence>
<dbReference type="PANTHER" id="PTHR46797">
    <property type="entry name" value="HTH-TYPE TRANSCRIPTIONAL REGULATOR"/>
    <property type="match status" value="1"/>
</dbReference>
<dbReference type="SMART" id="SM00530">
    <property type="entry name" value="HTH_XRE"/>
    <property type="match status" value="3"/>
</dbReference>
<evidence type="ECO:0000256" key="1">
    <source>
        <dbReference type="ARBA" id="ARBA00023125"/>
    </source>
</evidence>
<proteinExistence type="predicted"/>
<dbReference type="SUPFAM" id="SSF47413">
    <property type="entry name" value="lambda repressor-like DNA-binding domains"/>
    <property type="match status" value="3"/>
</dbReference>
<feature type="domain" description="HTH cro/C1-type" evidence="2">
    <location>
        <begin position="143"/>
        <end position="197"/>
    </location>
</feature>
<gene>
    <name evidence="3" type="ORF">GFC01_07655</name>
</gene>
<dbReference type="RefSeq" id="WP_152946073.1">
    <property type="nucleotide sequence ID" value="NZ_WHYR01000017.1"/>
</dbReference>
<dbReference type="AlphaFoldDB" id="A0A6N7IRN4"/>
<dbReference type="EMBL" id="WHYR01000017">
    <property type="protein sequence ID" value="MQL52147.1"/>
    <property type="molecule type" value="Genomic_DNA"/>
</dbReference>
<dbReference type="Gene3D" id="1.10.260.40">
    <property type="entry name" value="lambda repressor-like DNA-binding domains"/>
    <property type="match status" value="3"/>
</dbReference>
<dbReference type="Proteomes" id="UP000441717">
    <property type="component" value="Unassembled WGS sequence"/>
</dbReference>
<dbReference type="OrthoDB" id="371153at2"/>